<evidence type="ECO:0000313" key="1">
    <source>
        <dbReference type="EMBL" id="GAH73295.1"/>
    </source>
</evidence>
<reference evidence="1" key="1">
    <citation type="journal article" date="2014" name="Front. Microbiol.">
        <title>High frequency of phylogenetically diverse reductive dehalogenase-homologous genes in deep subseafloor sedimentary metagenomes.</title>
        <authorList>
            <person name="Kawai M."/>
            <person name="Futagami T."/>
            <person name="Toyoda A."/>
            <person name="Takaki Y."/>
            <person name="Nishi S."/>
            <person name="Hori S."/>
            <person name="Arai W."/>
            <person name="Tsubouchi T."/>
            <person name="Morono Y."/>
            <person name="Uchiyama I."/>
            <person name="Ito T."/>
            <person name="Fujiyama A."/>
            <person name="Inagaki F."/>
            <person name="Takami H."/>
        </authorList>
    </citation>
    <scope>NUCLEOTIDE SEQUENCE</scope>
    <source>
        <strain evidence="1">Expedition CK06-06</strain>
    </source>
</reference>
<sequence length="54" mass="5890">MCVADPPIEALLRTWAPASRSGLPDIMDPAAKTCGPLALPQWQPTRVETNEYIP</sequence>
<proteinExistence type="predicted"/>
<gene>
    <name evidence="1" type="ORF">S03H2_53343</name>
</gene>
<dbReference type="EMBL" id="BARU01033949">
    <property type="protein sequence ID" value="GAH73295.1"/>
    <property type="molecule type" value="Genomic_DNA"/>
</dbReference>
<protein>
    <submittedName>
        <fullName evidence="1">Uncharacterized protein</fullName>
    </submittedName>
</protein>
<dbReference type="AlphaFoldDB" id="X1IVJ7"/>
<comment type="caution">
    <text evidence="1">The sequence shown here is derived from an EMBL/GenBank/DDBJ whole genome shotgun (WGS) entry which is preliminary data.</text>
</comment>
<name>X1IVJ7_9ZZZZ</name>
<organism evidence="1">
    <name type="scientific">marine sediment metagenome</name>
    <dbReference type="NCBI Taxonomy" id="412755"/>
    <lineage>
        <taxon>unclassified sequences</taxon>
        <taxon>metagenomes</taxon>
        <taxon>ecological metagenomes</taxon>
    </lineage>
</organism>
<accession>X1IVJ7</accession>